<feature type="domain" description="B30.2/SPRY" evidence="1">
    <location>
        <begin position="22"/>
        <end position="221"/>
    </location>
</feature>
<dbReference type="SUPFAM" id="SSF48371">
    <property type="entry name" value="ARM repeat"/>
    <property type="match status" value="1"/>
</dbReference>
<dbReference type="InterPro" id="IPR043136">
    <property type="entry name" value="B30.2/SPRY_sf"/>
</dbReference>
<dbReference type="InterPro" id="IPR016024">
    <property type="entry name" value="ARM-type_fold"/>
</dbReference>
<dbReference type="GO" id="GO:0043161">
    <property type="term" value="P:proteasome-mediated ubiquitin-dependent protein catabolic process"/>
    <property type="evidence" value="ECO:0007669"/>
    <property type="project" value="TreeGrafter"/>
</dbReference>
<sequence>MGLDESKFAAGGDADNLELLLNLIKLERMLRDNPAGEGSQIDHAWDSDDCSPSLSIRQNGLLAVKTAFAETDVVRGKQGYSRGIHIWEIRWRKEHRGSHAVIGVASYQAPLQCSGHCALLGSNDQSLGWNIVANVSLFNDCVINKYPDDVQPGFQASDVILVILNMDEGTLRFKDGTDGKDYGLCLSGLRAFSRRGQKLYPAISATKQGAEIGMKYLGSSEPEFHKSAARSDSALCFHRECGSNIKLSNGAMTATRVRGMGNGVVLTNRPLNNDEYFEVKLEKKASVDSKYALDIGVTAVSPEKLNFPDTMTNCQQGHTWMLCGSKLAFNRTVIKTLDNIDLSKLEIGDVVSLKKTSDGKLFIYKNRKLAAKFDLDIPSDVYAVADLYGRAGQVSITATGQHRPATSPAPKAMADNVKGNVDAVDHDMKTAIDLLKGEPRDTKQIAAVKTGLDGIAKLIQSGKRTCRHLQMLGDSFVDLGGASAVCEYMAYLKTVGINRNPDAIKCYLACLYVLLYLTHSSLKLAGELADTGLFKMLLDDLDKYKANYPTKKVHAILVVDALAIMYNCSQATANREALRRDGAEKILTNYSDPAQHETAIILFAFLLHVNVALDSELHDLDVPACVSTELVRLMGISLMNTENHSAVVSFAVAGLSFPFDVNKQVRAVCALGKNARCRQAIVANGLVKHLVKMMEVGDQMEQELACNAVWELLAGKTYNAIIQTPSLPEAMKKLKTSDVDEVVDAVNRLQVKMNQLADRIRGGGACQQVVPSGATVSRDCAYKQMCHRYLLTLGIQEDLVNRDWNACYCSACHAKKEDSNYYSRGHPPKSYGIPIGWCRIGLHTPARVTAHKYFETWHRAFHGTKAEYIAAILKVGDLLVPGDVALGGKKIGERPGHFDDKHKPDGFDTKQIFVSPSIRYAGHNAYATPARYQDKETKKTYNSRVAFQVLISPNCYKVGAETIAAKHQIDPNFSNQELEWSTVERGSVIVYGLLIRLEDTHE</sequence>
<dbReference type="InterPro" id="IPR006573">
    <property type="entry name" value="NHR_dom"/>
</dbReference>
<dbReference type="InterPro" id="IPR011989">
    <property type="entry name" value="ARM-like"/>
</dbReference>
<dbReference type="Gene3D" id="1.25.10.10">
    <property type="entry name" value="Leucine-rich Repeat Variant"/>
    <property type="match status" value="1"/>
</dbReference>
<dbReference type="InterPro" id="IPR013320">
    <property type="entry name" value="ConA-like_dom_sf"/>
</dbReference>
<organism evidence="3 4">
    <name type="scientific">Ridgeia piscesae</name>
    <name type="common">Tubeworm</name>
    <dbReference type="NCBI Taxonomy" id="27915"/>
    <lineage>
        <taxon>Eukaryota</taxon>
        <taxon>Metazoa</taxon>
        <taxon>Spiralia</taxon>
        <taxon>Lophotrochozoa</taxon>
        <taxon>Annelida</taxon>
        <taxon>Polychaeta</taxon>
        <taxon>Sedentaria</taxon>
        <taxon>Canalipalpata</taxon>
        <taxon>Sabellida</taxon>
        <taxon>Siboglinidae</taxon>
        <taxon>Ridgeia</taxon>
    </lineage>
</organism>
<dbReference type="PANTHER" id="PTHR12245">
    <property type="entry name" value="SPRY DOMAIN CONTAINING SOCS BOX PROTEIN"/>
    <property type="match status" value="1"/>
</dbReference>
<evidence type="ECO:0000313" key="3">
    <source>
        <dbReference type="EMBL" id="KAK2168729.1"/>
    </source>
</evidence>
<name>A0AAD9NIT6_RIDPI</name>
<evidence type="ECO:0000313" key="4">
    <source>
        <dbReference type="Proteomes" id="UP001209878"/>
    </source>
</evidence>
<dbReference type="Pfam" id="PF07177">
    <property type="entry name" value="Neuralized"/>
    <property type="match status" value="1"/>
</dbReference>
<dbReference type="GO" id="GO:0019005">
    <property type="term" value="C:SCF ubiquitin ligase complex"/>
    <property type="evidence" value="ECO:0007669"/>
    <property type="project" value="TreeGrafter"/>
</dbReference>
<dbReference type="Pfam" id="PF00622">
    <property type="entry name" value="SPRY"/>
    <property type="match status" value="1"/>
</dbReference>
<dbReference type="Gene3D" id="2.60.120.920">
    <property type="match status" value="2"/>
</dbReference>
<dbReference type="InterPro" id="IPR003877">
    <property type="entry name" value="SPRY_dom"/>
</dbReference>
<dbReference type="Proteomes" id="UP001209878">
    <property type="component" value="Unassembled WGS sequence"/>
</dbReference>
<reference evidence="3" key="1">
    <citation type="journal article" date="2023" name="Mol. Biol. Evol.">
        <title>Third-Generation Sequencing Reveals the Adaptive Role of the Epigenome in Three Deep-Sea Polychaetes.</title>
        <authorList>
            <person name="Perez M."/>
            <person name="Aroh O."/>
            <person name="Sun Y."/>
            <person name="Lan Y."/>
            <person name="Juniper S.K."/>
            <person name="Young C.R."/>
            <person name="Angers B."/>
            <person name="Qian P.Y."/>
        </authorList>
    </citation>
    <scope>NUCLEOTIDE SEQUENCE</scope>
    <source>
        <strain evidence="3">R07B-5</strain>
    </source>
</reference>
<dbReference type="InterPro" id="IPR001870">
    <property type="entry name" value="B30.2/SPRY"/>
</dbReference>
<dbReference type="AlphaFoldDB" id="A0AAD9NIT6"/>
<evidence type="ECO:0000259" key="2">
    <source>
        <dbReference type="PROSITE" id="PS51065"/>
    </source>
</evidence>
<dbReference type="CDD" id="cd12887">
    <property type="entry name" value="SPRY_NHR_like"/>
    <property type="match status" value="1"/>
</dbReference>
<keyword evidence="4" id="KW-1185">Reference proteome</keyword>
<dbReference type="PROSITE" id="PS51065">
    <property type="entry name" value="NHR"/>
    <property type="match status" value="1"/>
</dbReference>
<proteinExistence type="predicted"/>
<gene>
    <name evidence="3" type="ORF">NP493_1219g00018</name>
</gene>
<dbReference type="PANTHER" id="PTHR12245:SF11">
    <property type="entry name" value="PROTEIN GUSTAVUS"/>
    <property type="match status" value="1"/>
</dbReference>
<dbReference type="SMART" id="SM00449">
    <property type="entry name" value="SPRY"/>
    <property type="match status" value="1"/>
</dbReference>
<evidence type="ECO:0008006" key="5">
    <source>
        <dbReference type="Google" id="ProtNLM"/>
    </source>
</evidence>
<protein>
    <recommendedName>
        <fullName evidence="5">Neuralized-like protein 4</fullName>
    </recommendedName>
</protein>
<comment type="caution">
    <text evidence="3">The sequence shown here is derived from an EMBL/GenBank/DDBJ whole genome shotgun (WGS) entry which is preliminary data.</text>
</comment>
<evidence type="ECO:0000259" key="1">
    <source>
        <dbReference type="PROSITE" id="PS50188"/>
    </source>
</evidence>
<dbReference type="PROSITE" id="PS50188">
    <property type="entry name" value="B302_SPRY"/>
    <property type="match status" value="1"/>
</dbReference>
<feature type="domain" description="NHR" evidence="2">
    <location>
        <begin position="234"/>
        <end position="399"/>
    </location>
</feature>
<dbReference type="EMBL" id="JAODUO010001217">
    <property type="protein sequence ID" value="KAK2168729.1"/>
    <property type="molecule type" value="Genomic_DNA"/>
</dbReference>
<accession>A0AAD9NIT6</accession>
<dbReference type="SUPFAM" id="SSF49899">
    <property type="entry name" value="Concanavalin A-like lectins/glucanases"/>
    <property type="match status" value="1"/>
</dbReference>
<dbReference type="InterPro" id="IPR050672">
    <property type="entry name" value="FBXO45-Fsn/SPSB_families"/>
</dbReference>
<dbReference type="SMART" id="SM00588">
    <property type="entry name" value="NEUZ"/>
    <property type="match status" value="1"/>
</dbReference>